<feature type="transmembrane region" description="Helical" evidence="1">
    <location>
        <begin position="297"/>
        <end position="319"/>
    </location>
</feature>
<accession>A0A0H4JD35</accession>
<proteinExistence type="predicted"/>
<feature type="transmembrane region" description="Helical" evidence="1">
    <location>
        <begin position="263"/>
        <end position="285"/>
    </location>
</feature>
<feature type="signal peptide" evidence="2">
    <location>
        <begin position="1"/>
        <end position="30"/>
    </location>
</feature>
<dbReference type="AlphaFoldDB" id="A0A0H4JD35"/>
<evidence type="ECO:0000313" key="3">
    <source>
        <dbReference type="EMBL" id="AKO69702.1"/>
    </source>
</evidence>
<keyword evidence="3" id="KW-0614">Plasmid</keyword>
<keyword evidence="1" id="KW-0812">Transmembrane</keyword>
<protein>
    <submittedName>
        <fullName evidence="3">Conjugal transfer protein TraL</fullName>
    </submittedName>
</protein>
<keyword evidence="1" id="KW-1133">Transmembrane helix</keyword>
<dbReference type="EMBL" id="KP738729">
    <property type="protein sequence ID" value="AKO69702.1"/>
    <property type="molecule type" value="Genomic_DNA"/>
</dbReference>
<keyword evidence="1" id="KW-0472">Membrane</keyword>
<evidence type="ECO:0000256" key="2">
    <source>
        <dbReference type="SAM" id="SignalP"/>
    </source>
</evidence>
<keyword evidence="2" id="KW-0732">Signal</keyword>
<evidence type="ECO:0000256" key="1">
    <source>
        <dbReference type="SAM" id="Phobius"/>
    </source>
</evidence>
<feature type="transmembrane region" description="Helical" evidence="1">
    <location>
        <begin position="207"/>
        <end position="227"/>
    </location>
</feature>
<feature type="transmembrane region" description="Helical" evidence="1">
    <location>
        <begin position="151"/>
        <end position="170"/>
    </location>
</feature>
<name>A0A0H4JD35_9GAMM</name>
<dbReference type="RefSeq" id="WP_201800252.1">
    <property type="nucleotide sequence ID" value="NZ_KP738729.1"/>
</dbReference>
<reference evidence="3" key="1">
    <citation type="journal article" date="2015" name="Toxicon">
        <title>Production level of tetrodotoxin in Aeromonas is associated with the copy number of a plasmid.</title>
        <authorList>
            <person name="Liu J."/>
            <person name="Wei F."/>
            <person name="Lu Y."/>
            <person name="Ma T."/>
            <person name="Zhao J."/>
            <person name="Gong X."/>
            <person name="Bao B."/>
        </authorList>
    </citation>
    <scope>NUCLEOTIDE SEQUENCE</scope>
    <source>
        <strain evidence="3">Ne-1</strain>
        <plasmid evidence="3">pNe-1</plasmid>
    </source>
</reference>
<feature type="chain" id="PRO_5005206771" evidence="2">
    <location>
        <begin position="31"/>
        <end position="330"/>
    </location>
</feature>
<feature type="non-terminal residue" evidence="3">
    <location>
        <position position="330"/>
    </location>
</feature>
<feature type="transmembrane region" description="Helical" evidence="1">
    <location>
        <begin position="232"/>
        <end position="251"/>
    </location>
</feature>
<geneLocation type="plasmid" evidence="3">
    <name>pNe-1</name>
</geneLocation>
<organism evidence="3">
    <name type="scientific">Aeromonas sp. Ne-1</name>
    <dbReference type="NCBI Taxonomy" id="1675689"/>
    <lineage>
        <taxon>Bacteria</taxon>
        <taxon>Pseudomonadati</taxon>
        <taxon>Pseudomonadota</taxon>
        <taxon>Gammaproteobacteria</taxon>
        <taxon>Aeromonadales</taxon>
        <taxon>Aeromonadaceae</taxon>
        <taxon>Aeromonas</taxon>
    </lineage>
</organism>
<sequence>MLNSKKVIKILTFSFLLIFAFFSLTSTSYAKTGDFYKDNKKEIEKYVKLEDSRDYIKKYDYSTNSFDCGMLDIDCKAKSLFSISAIGFVKSTYTGLKSTVITPKEITGNATFVKYKKAFGSLSTIMMAVFLSWQIIKLIAQRYADMDDGNIAINGKVVTIIGCAILLGVYDEVFTKLLTVQSDMVKAIVGNAVTTKEIVLIILIKEAGYGFMLGFILSGAIAIFAIVWMYRFVLFGLLYMVGVIAIPTAVNDEFNYFSVWIKLLINNAVTIVLQTLTFSLGLVALVKNEAFNDGTAFVTAMAFFILAIAIPSLLGNFGASTGTSRALGTA</sequence>
<feature type="transmembrane region" description="Helical" evidence="1">
    <location>
        <begin position="118"/>
        <end position="139"/>
    </location>
</feature>